<feature type="compositionally biased region" description="Polar residues" evidence="1">
    <location>
        <begin position="117"/>
        <end position="133"/>
    </location>
</feature>
<feature type="compositionally biased region" description="Acidic residues" evidence="1">
    <location>
        <begin position="138"/>
        <end position="151"/>
    </location>
</feature>
<dbReference type="AlphaFoldDB" id="A0AAN8NL66"/>
<keyword evidence="3" id="KW-1185">Reference proteome</keyword>
<feature type="region of interest" description="Disordered" evidence="1">
    <location>
        <begin position="29"/>
        <end position="153"/>
    </location>
</feature>
<feature type="compositionally biased region" description="Polar residues" evidence="1">
    <location>
        <begin position="63"/>
        <end position="103"/>
    </location>
</feature>
<comment type="caution">
    <text evidence="2">The sequence shown here is derived from an EMBL/GenBank/DDBJ whole genome shotgun (WGS) entry which is preliminary data.</text>
</comment>
<dbReference type="Proteomes" id="UP001307849">
    <property type="component" value="Unassembled WGS sequence"/>
</dbReference>
<proteinExistence type="predicted"/>
<sequence>MWVDENIKWKQLLAGIAIFRGYHVSANGDDPEKANPTGNGNNGGGITPTWGQSPGRGFKFPNTPYTPQTGMNTLDTSRTYSGLGNSVVSGRNSLLVPNTNPLYSQPGRLSTYRPPNYDNTYSVYRSNSNSPDNSGYDGPDEEEVPETEPDELIYPNRGQRTSIYSDNPSQMLEKGSFDRRIPDITLGTAIKALGIKEPEESFKNILPLLDLQKTPPTSGANTPHYDIASGQNTPRYEPSGGYTSRRGSRQMSRYGSPFARDRFTVADPMSIASMGDEGEGNVEDEEEELAVSVPVFGKVTNYPGLEFTGPKKVNPIDVDTGTIFFSATTEKEIPEPNIPSLKSIPQDTTDPLYAKAFVITPGGASSMLMKINAIVGETVDNSKPPPMILVAQDGDVNPNPSKWVVDTTNGGVLRLAGTPYFVYICHKRGEKVPFLIGDWNQLKTLPQSCAGAPGEEGGYFFYTGWEVVESTPKAGLPATAAEAEVQFNNPKLHSLNKEGLFNIKFPPDRDYLWETAKDGKLRLPKYVQIMTLPTSKVKQVVGTAMSEDRRFWMYVGNVVPTGNNVKKDWTTAQVLAGAPIQIQSSVPRKYPMSWFLTEIDPKRYTFGIERKNGVEVAMASLEKFPKPGVWSYNATRDRIYKWGTKRFMYTCRSDDKGGAFLLSGLYAEALKDCGDKDWIYPIRPKFEDHIGAHGQLPVSLDRGVVWVSPDPELSTPGLVVNEVGVPLTGRLMTLGKPDYSGMTARKIAAAKYYRELATMITEVFVVDVSKSYTQ</sequence>
<evidence type="ECO:0000256" key="1">
    <source>
        <dbReference type="SAM" id="MobiDB-lite"/>
    </source>
</evidence>
<evidence type="ECO:0000313" key="2">
    <source>
        <dbReference type="EMBL" id="KAK6520000.1"/>
    </source>
</evidence>
<accession>A0AAN8NL66</accession>
<name>A0AAN8NL66_9PEZI</name>
<reference evidence="2 3" key="1">
    <citation type="submission" date="2019-10" db="EMBL/GenBank/DDBJ databases">
        <authorList>
            <person name="Palmer J.M."/>
        </authorList>
    </citation>
    <scope>NUCLEOTIDE SEQUENCE [LARGE SCALE GENOMIC DNA]</scope>
    <source>
        <strain evidence="2 3">TWF506</strain>
    </source>
</reference>
<feature type="region of interest" description="Disordered" evidence="1">
    <location>
        <begin position="213"/>
        <end position="253"/>
    </location>
</feature>
<evidence type="ECO:0000313" key="3">
    <source>
        <dbReference type="Proteomes" id="UP001307849"/>
    </source>
</evidence>
<organism evidence="2 3">
    <name type="scientific">Arthrobotrys conoides</name>
    <dbReference type="NCBI Taxonomy" id="74498"/>
    <lineage>
        <taxon>Eukaryota</taxon>
        <taxon>Fungi</taxon>
        <taxon>Dikarya</taxon>
        <taxon>Ascomycota</taxon>
        <taxon>Pezizomycotina</taxon>
        <taxon>Orbiliomycetes</taxon>
        <taxon>Orbiliales</taxon>
        <taxon>Orbiliaceae</taxon>
        <taxon>Arthrobotrys</taxon>
    </lineage>
</organism>
<dbReference type="EMBL" id="JAVHJM010000001">
    <property type="protein sequence ID" value="KAK6520000.1"/>
    <property type="molecule type" value="Genomic_DNA"/>
</dbReference>
<protein>
    <submittedName>
        <fullName evidence="2">Uncharacterized protein</fullName>
    </submittedName>
</protein>
<gene>
    <name evidence="2" type="ORF">TWF506_000293</name>
</gene>